<organism evidence="2 3">
    <name type="scientific">Fusarium sarcochroum</name>
    <dbReference type="NCBI Taxonomy" id="1208366"/>
    <lineage>
        <taxon>Eukaryota</taxon>
        <taxon>Fungi</taxon>
        <taxon>Dikarya</taxon>
        <taxon>Ascomycota</taxon>
        <taxon>Pezizomycotina</taxon>
        <taxon>Sordariomycetes</taxon>
        <taxon>Hypocreomycetidae</taxon>
        <taxon>Hypocreales</taxon>
        <taxon>Nectriaceae</taxon>
        <taxon>Fusarium</taxon>
        <taxon>Fusarium lateritium species complex</taxon>
    </lineage>
</organism>
<sequence>MERNPKLSQVNENFDPPRSADPAEIILSSRRFPPVSVSLDDQELLVEGKDPSDSVVPWISDDWEPDSFLLNCLDCPLAQIDKLPSQKSLLQEDFEADVENHFPSTAEVDLNSFDPLSDYLGDIKGVPLDNNMVTSHEPAFEESTSATGVTFTENISASGDANPNSMATESATKSQSPDKGYAYQEIILITRGDALYSLLLGNP</sequence>
<name>A0A8H4SXV6_9HYPO</name>
<keyword evidence="3" id="KW-1185">Reference proteome</keyword>
<reference evidence="2" key="1">
    <citation type="journal article" date="2020" name="BMC Genomics">
        <title>Correction to: Identification and distribution of gene clusters required for synthesis of sphingolipid metabolism inhibitors in diverse species of the filamentous fungus Fusarium.</title>
        <authorList>
            <person name="Kim H.S."/>
            <person name="Lohmar J.M."/>
            <person name="Busman M."/>
            <person name="Brown D.W."/>
            <person name="Naumann T.A."/>
            <person name="Divon H.H."/>
            <person name="Lysoe E."/>
            <person name="Uhlig S."/>
            <person name="Proctor R.H."/>
        </authorList>
    </citation>
    <scope>NUCLEOTIDE SEQUENCE</scope>
    <source>
        <strain evidence="2">NRRL 20472</strain>
    </source>
</reference>
<proteinExistence type="predicted"/>
<reference evidence="2" key="2">
    <citation type="submission" date="2020-05" db="EMBL/GenBank/DDBJ databases">
        <authorList>
            <person name="Kim H.-S."/>
            <person name="Proctor R.H."/>
            <person name="Brown D.W."/>
        </authorList>
    </citation>
    <scope>NUCLEOTIDE SEQUENCE</scope>
    <source>
        <strain evidence="2">NRRL 20472</strain>
    </source>
</reference>
<dbReference type="Proteomes" id="UP000622797">
    <property type="component" value="Unassembled WGS sequence"/>
</dbReference>
<dbReference type="AlphaFoldDB" id="A0A8H4SXV6"/>
<evidence type="ECO:0000313" key="3">
    <source>
        <dbReference type="Proteomes" id="UP000622797"/>
    </source>
</evidence>
<accession>A0A8H4SXV6</accession>
<evidence type="ECO:0000256" key="1">
    <source>
        <dbReference type="SAM" id="MobiDB-lite"/>
    </source>
</evidence>
<protein>
    <submittedName>
        <fullName evidence="2">Uncharacterized protein</fullName>
    </submittedName>
</protein>
<evidence type="ECO:0000313" key="2">
    <source>
        <dbReference type="EMBL" id="KAF4947588.1"/>
    </source>
</evidence>
<comment type="caution">
    <text evidence="2">The sequence shown here is derived from an EMBL/GenBank/DDBJ whole genome shotgun (WGS) entry which is preliminary data.</text>
</comment>
<feature type="compositionally biased region" description="Polar residues" evidence="1">
    <location>
        <begin position="1"/>
        <end position="12"/>
    </location>
</feature>
<gene>
    <name evidence="2" type="ORF">FSARC_13933</name>
</gene>
<dbReference type="EMBL" id="JABEXW010001098">
    <property type="protein sequence ID" value="KAF4947588.1"/>
    <property type="molecule type" value="Genomic_DNA"/>
</dbReference>
<feature type="region of interest" description="Disordered" evidence="1">
    <location>
        <begin position="1"/>
        <end position="20"/>
    </location>
</feature>
<feature type="region of interest" description="Disordered" evidence="1">
    <location>
        <begin position="154"/>
        <end position="177"/>
    </location>
</feature>